<evidence type="ECO:0000313" key="9">
    <source>
        <dbReference type="EMBL" id="SEP47736.1"/>
    </source>
</evidence>
<keyword evidence="3" id="KW-1003">Cell membrane</keyword>
<evidence type="ECO:0000256" key="4">
    <source>
        <dbReference type="ARBA" id="ARBA00022692"/>
    </source>
</evidence>
<feature type="transmembrane region" description="Helical" evidence="7">
    <location>
        <begin position="137"/>
        <end position="158"/>
    </location>
</feature>
<sequence length="455" mass="45446">MNQPDPRRWAALAVLCTANFMVILDSQIVLLALPSIDRALGFAAGNAQWVLTAYLLSFGGLLLLGGRVADLAGRRRVFLGGTALFLVSSLLCGLAWTPAILIGARVLQGVSAALMAPSALSLVLTTFPGGAERNRAIAAWSSVGGIGATAALIVGGALTRALGWPWVFFLNVPVAAGLLLAGASLLRESRERTARGFDVTGAVTVTAALACGLLALTRAPEGGWTSPWTLVLLAVSAGLFLAFAATERRSAAPLVPWGLFRSRLVTGGNLVTLAGAMAVFGTSLTVSEYAQRELGLSPLMFGLAATALPVLAIVGASAGQAAVTRFGYRPVAVAGLASVAAGCLTLTTVSPDGPYLLSLLPGLALVGFGLGGGGLAGSTAALAGAAEPDAGVASGVNTAAFQVGGAIGVAALSTVATSTADGPAFAFAAVLAGLGVLAGATILRPRRLDLAPEAR</sequence>
<dbReference type="Proteomes" id="UP000198582">
    <property type="component" value="Unassembled WGS sequence"/>
</dbReference>
<dbReference type="InterPro" id="IPR011701">
    <property type="entry name" value="MFS"/>
</dbReference>
<dbReference type="CDD" id="cd17321">
    <property type="entry name" value="MFS_MMR_MDR_like"/>
    <property type="match status" value="1"/>
</dbReference>
<feature type="transmembrane region" description="Helical" evidence="7">
    <location>
        <begin position="355"/>
        <end position="383"/>
    </location>
</feature>
<name>A0A1H8Y6N7_9PSEU</name>
<dbReference type="GO" id="GO:0005886">
    <property type="term" value="C:plasma membrane"/>
    <property type="evidence" value="ECO:0007669"/>
    <property type="project" value="UniProtKB-SubCell"/>
</dbReference>
<dbReference type="STRING" id="394193.SAMN04489732_111199"/>
<dbReference type="PROSITE" id="PS00216">
    <property type="entry name" value="SUGAR_TRANSPORT_1"/>
    <property type="match status" value="1"/>
</dbReference>
<reference evidence="9 10" key="1">
    <citation type="submission" date="2016-10" db="EMBL/GenBank/DDBJ databases">
        <authorList>
            <person name="de Groot N.N."/>
        </authorList>
    </citation>
    <scope>NUCLEOTIDE SEQUENCE [LARGE SCALE GENOMIC DNA]</scope>
    <source>
        <strain evidence="9 10">DSM 44993</strain>
    </source>
</reference>
<feature type="transmembrane region" description="Helical" evidence="7">
    <location>
        <begin position="424"/>
        <end position="443"/>
    </location>
</feature>
<accession>A0A1H8Y6N7</accession>
<evidence type="ECO:0000256" key="3">
    <source>
        <dbReference type="ARBA" id="ARBA00022475"/>
    </source>
</evidence>
<proteinExistence type="predicted"/>
<dbReference type="GO" id="GO:0022857">
    <property type="term" value="F:transmembrane transporter activity"/>
    <property type="evidence" value="ECO:0007669"/>
    <property type="project" value="InterPro"/>
</dbReference>
<feature type="transmembrane region" description="Helical" evidence="7">
    <location>
        <begin position="164"/>
        <end position="185"/>
    </location>
</feature>
<feature type="transmembrane region" description="Helical" evidence="7">
    <location>
        <begin position="197"/>
        <end position="216"/>
    </location>
</feature>
<feature type="transmembrane region" description="Helical" evidence="7">
    <location>
        <begin position="12"/>
        <end position="33"/>
    </location>
</feature>
<feature type="transmembrane region" description="Helical" evidence="7">
    <location>
        <begin position="299"/>
        <end position="319"/>
    </location>
</feature>
<comment type="subcellular location">
    <subcellularLocation>
        <location evidence="1">Cell membrane</location>
        <topology evidence="1">Multi-pass membrane protein</topology>
    </subcellularLocation>
</comment>
<dbReference type="InterPro" id="IPR036259">
    <property type="entry name" value="MFS_trans_sf"/>
</dbReference>
<evidence type="ECO:0000256" key="2">
    <source>
        <dbReference type="ARBA" id="ARBA00022448"/>
    </source>
</evidence>
<feature type="transmembrane region" description="Helical" evidence="7">
    <location>
        <begin position="228"/>
        <end position="246"/>
    </location>
</feature>
<keyword evidence="5 7" id="KW-1133">Transmembrane helix</keyword>
<dbReference type="PANTHER" id="PTHR42718:SF46">
    <property type="entry name" value="BLR6921 PROTEIN"/>
    <property type="match status" value="1"/>
</dbReference>
<keyword evidence="10" id="KW-1185">Reference proteome</keyword>
<feature type="transmembrane region" description="Helical" evidence="7">
    <location>
        <begin position="390"/>
        <end position="412"/>
    </location>
</feature>
<dbReference type="InterPro" id="IPR020846">
    <property type="entry name" value="MFS_dom"/>
</dbReference>
<dbReference type="Gene3D" id="1.20.1250.20">
    <property type="entry name" value="MFS general substrate transporter like domains"/>
    <property type="match status" value="1"/>
</dbReference>
<protein>
    <submittedName>
        <fullName evidence="9">Drug resistance transporter, EmrB/QacA subfamily</fullName>
    </submittedName>
</protein>
<dbReference type="RefSeq" id="WP_218156859.1">
    <property type="nucleotide sequence ID" value="NZ_FOEF01000011.1"/>
</dbReference>
<keyword evidence="2" id="KW-0813">Transport</keyword>
<feature type="transmembrane region" description="Helical" evidence="7">
    <location>
        <begin position="77"/>
        <end position="96"/>
    </location>
</feature>
<dbReference type="AlphaFoldDB" id="A0A1H8Y6N7"/>
<evidence type="ECO:0000313" key="10">
    <source>
        <dbReference type="Proteomes" id="UP000198582"/>
    </source>
</evidence>
<keyword evidence="6 7" id="KW-0472">Membrane</keyword>
<evidence type="ECO:0000256" key="6">
    <source>
        <dbReference type="ARBA" id="ARBA00023136"/>
    </source>
</evidence>
<feature type="transmembrane region" description="Helical" evidence="7">
    <location>
        <begin position="267"/>
        <end position="287"/>
    </location>
</feature>
<keyword evidence="4 7" id="KW-0812">Transmembrane</keyword>
<dbReference type="EMBL" id="FOEF01000011">
    <property type="protein sequence ID" value="SEP47736.1"/>
    <property type="molecule type" value="Genomic_DNA"/>
</dbReference>
<evidence type="ECO:0000259" key="8">
    <source>
        <dbReference type="PROSITE" id="PS50850"/>
    </source>
</evidence>
<organism evidence="9 10">
    <name type="scientific">Amycolatopsis saalfeldensis</name>
    <dbReference type="NCBI Taxonomy" id="394193"/>
    <lineage>
        <taxon>Bacteria</taxon>
        <taxon>Bacillati</taxon>
        <taxon>Actinomycetota</taxon>
        <taxon>Actinomycetes</taxon>
        <taxon>Pseudonocardiales</taxon>
        <taxon>Pseudonocardiaceae</taxon>
        <taxon>Amycolatopsis</taxon>
    </lineage>
</organism>
<dbReference type="Pfam" id="PF07690">
    <property type="entry name" value="MFS_1"/>
    <property type="match status" value="2"/>
</dbReference>
<feature type="transmembrane region" description="Helical" evidence="7">
    <location>
        <begin position="102"/>
        <end position="125"/>
    </location>
</feature>
<feature type="transmembrane region" description="Helical" evidence="7">
    <location>
        <begin position="331"/>
        <end position="349"/>
    </location>
</feature>
<dbReference type="Gene3D" id="1.20.1720.10">
    <property type="entry name" value="Multidrug resistance protein D"/>
    <property type="match status" value="1"/>
</dbReference>
<evidence type="ECO:0000256" key="5">
    <source>
        <dbReference type="ARBA" id="ARBA00022989"/>
    </source>
</evidence>
<feature type="transmembrane region" description="Helical" evidence="7">
    <location>
        <begin position="39"/>
        <end position="65"/>
    </location>
</feature>
<dbReference type="SUPFAM" id="SSF103473">
    <property type="entry name" value="MFS general substrate transporter"/>
    <property type="match status" value="1"/>
</dbReference>
<feature type="domain" description="Major facilitator superfamily (MFS) profile" evidence="8">
    <location>
        <begin position="11"/>
        <end position="447"/>
    </location>
</feature>
<evidence type="ECO:0000256" key="7">
    <source>
        <dbReference type="SAM" id="Phobius"/>
    </source>
</evidence>
<evidence type="ECO:0000256" key="1">
    <source>
        <dbReference type="ARBA" id="ARBA00004651"/>
    </source>
</evidence>
<dbReference type="PANTHER" id="PTHR42718">
    <property type="entry name" value="MAJOR FACILITATOR SUPERFAMILY MULTIDRUG TRANSPORTER MFSC"/>
    <property type="match status" value="1"/>
</dbReference>
<gene>
    <name evidence="9" type="ORF">SAMN04489732_111199</name>
</gene>
<dbReference type="PROSITE" id="PS50850">
    <property type="entry name" value="MFS"/>
    <property type="match status" value="1"/>
</dbReference>
<dbReference type="InterPro" id="IPR005829">
    <property type="entry name" value="Sugar_transporter_CS"/>
</dbReference>